<dbReference type="AlphaFoldDB" id="A0A1J5TVX2"/>
<dbReference type="EMBL" id="CAESAQ020000076">
    <property type="protein sequence ID" value="CAB5502801.1"/>
    <property type="molecule type" value="Genomic_DNA"/>
</dbReference>
<reference evidence="4" key="1">
    <citation type="submission" date="2016-09" db="EMBL/GenBank/DDBJ databases">
        <title>Genome Sequence of Bathymodiolus thermophilus sulfur-oxidizing gill endosymbiont.</title>
        <authorList>
            <person name="Ponnudurai R."/>
            <person name="Kleiner M."/>
            <person name="Sayavedra L."/>
            <person name="Thuermer A."/>
            <person name="Felbeck H."/>
            <person name="Schlueter R."/>
            <person name="Schweder T."/>
            <person name="Markert S."/>
        </authorList>
    </citation>
    <scope>NUCLEOTIDE SEQUENCE [LARGE SCALE GENOMIC DNA]</scope>
    <source>
        <strain evidence="4">BAT/CrabSpa'14</strain>
    </source>
</reference>
<evidence type="ECO:0000259" key="1">
    <source>
        <dbReference type="Pfam" id="PF14213"/>
    </source>
</evidence>
<dbReference type="Proteomes" id="UP000643672">
    <property type="component" value="Unassembled WGS sequence"/>
</dbReference>
<protein>
    <recommendedName>
        <fullName evidence="1">DUF4325 domain-containing protein</fullName>
    </recommendedName>
</protein>
<evidence type="ECO:0000313" key="3">
    <source>
        <dbReference type="EMBL" id="OIR24984.1"/>
    </source>
</evidence>
<reference evidence="2 5" key="3">
    <citation type="submission" date="2020-05" db="EMBL/GenBank/DDBJ databases">
        <authorList>
            <person name="Petersen J."/>
            <person name="Sayavedra L."/>
        </authorList>
    </citation>
    <scope>NUCLEOTIDE SEQUENCE [LARGE SCALE GENOMIC DNA]</scope>
    <source>
        <strain evidence="2">B thermophilus SOXS</strain>
    </source>
</reference>
<evidence type="ECO:0000313" key="2">
    <source>
        <dbReference type="EMBL" id="CAB5502801.1"/>
    </source>
</evidence>
<reference evidence="3" key="2">
    <citation type="journal article" date="2017" name="Stand. Genomic Sci.">
        <title>Genome sequence of the sulfur-oxidizing Bathymodiolus thermophilus gill endosymbiont.</title>
        <authorList>
            <person name="Ponnudurai R."/>
            <person name="Sayavedra L."/>
            <person name="Kleiner M."/>
            <person name="Heiden S.E."/>
            <person name="Thurmer A."/>
            <person name="Felbeck H."/>
            <person name="Schluter R."/>
            <person name="Sievert S.M."/>
            <person name="Daniel R."/>
            <person name="Schweder T."/>
            <person name="Markert S."/>
        </authorList>
    </citation>
    <scope>NUCLEOTIDE SEQUENCE</scope>
    <source>
        <strain evidence="3">BAT/CrabSpa'14</strain>
    </source>
</reference>
<dbReference type="OrthoDB" id="1551124at2"/>
<gene>
    <name evidence="3" type="ORF">BGC33_05150</name>
    <name evidence="2" type="ORF">THERMOS_1672</name>
</gene>
<keyword evidence="5" id="KW-1185">Reference proteome</keyword>
<accession>A0A1J5TVX2</accession>
<sequence>MNISIANDFSDVPAGRYLSDGDYSGEKFREDFLLPALRNANESNLVIVDINGVEGYGSSFLEEAFGGLVRKGGFSEKGLKGKLKIIANEEYSIYKEIIENYIKEA</sequence>
<dbReference type="Pfam" id="PF14213">
    <property type="entry name" value="DUF4325"/>
    <property type="match status" value="1"/>
</dbReference>
<organism evidence="3 4">
    <name type="scientific">Bathymodiolus thermophilus thioautotrophic gill symbiont</name>
    <dbReference type="NCBI Taxonomy" id="2360"/>
    <lineage>
        <taxon>Bacteria</taxon>
        <taxon>Pseudomonadati</taxon>
        <taxon>Pseudomonadota</taxon>
        <taxon>Gammaproteobacteria</taxon>
        <taxon>sulfur-oxidizing symbionts</taxon>
    </lineage>
</organism>
<comment type="caution">
    <text evidence="3">The sequence shown here is derived from an EMBL/GenBank/DDBJ whole genome shotgun (WGS) entry which is preliminary data.</text>
</comment>
<dbReference type="RefSeq" id="WP_071563962.1">
    <property type="nucleotide sequence ID" value="NZ_CAESAQ020000076.1"/>
</dbReference>
<feature type="domain" description="DUF4325" evidence="1">
    <location>
        <begin position="24"/>
        <end position="90"/>
    </location>
</feature>
<dbReference type="EMBL" id="MIQH01000445">
    <property type="protein sequence ID" value="OIR24984.1"/>
    <property type="molecule type" value="Genomic_DNA"/>
</dbReference>
<evidence type="ECO:0000313" key="4">
    <source>
        <dbReference type="Proteomes" id="UP000182798"/>
    </source>
</evidence>
<proteinExistence type="predicted"/>
<dbReference type="Proteomes" id="UP000182798">
    <property type="component" value="Unassembled WGS sequence"/>
</dbReference>
<dbReference type="InterPro" id="IPR025474">
    <property type="entry name" value="DUF4325"/>
</dbReference>
<name>A0A1J5TVX2_9GAMM</name>
<evidence type="ECO:0000313" key="5">
    <source>
        <dbReference type="Proteomes" id="UP000643672"/>
    </source>
</evidence>